<accession>A0A3P6NZW3</accession>
<evidence type="ECO:0000313" key="2">
    <source>
        <dbReference type="Proteomes" id="UP000267096"/>
    </source>
</evidence>
<gene>
    <name evidence="1" type="ORF">ASIM_LOCUS7530</name>
</gene>
<organism evidence="1 2">
    <name type="scientific">Anisakis simplex</name>
    <name type="common">Herring worm</name>
    <dbReference type="NCBI Taxonomy" id="6269"/>
    <lineage>
        <taxon>Eukaryota</taxon>
        <taxon>Metazoa</taxon>
        <taxon>Ecdysozoa</taxon>
        <taxon>Nematoda</taxon>
        <taxon>Chromadorea</taxon>
        <taxon>Rhabditida</taxon>
        <taxon>Spirurina</taxon>
        <taxon>Ascaridomorpha</taxon>
        <taxon>Ascaridoidea</taxon>
        <taxon>Anisakidae</taxon>
        <taxon>Anisakis</taxon>
        <taxon>Anisakis simplex complex</taxon>
    </lineage>
</organism>
<protein>
    <submittedName>
        <fullName evidence="1">Uncharacterized protein</fullName>
    </submittedName>
</protein>
<dbReference type="EMBL" id="UYRR01018406">
    <property type="protein sequence ID" value="VDK29409.1"/>
    <property type="molecule type" value="Genomic_DNA"/>
</dbReference>
<proteinExistence type="predicted"/>
<dbReference type="Proteomes" id="UP000267096">
    <property type="component" value="Unassembled WGS sequence"/>
</dbReference>
<evidence type="ECO:0000313" key="1">
    <source>
        <dbReference type="EMBL" id="VDK29409.1"/>
    </source>
</evidence>
<reference evidence="1 2" key="1">
    <citation type="submission" date="2018-11" db="EMBL/GenBank/DDBJ databases">
        <authorList>
            <consortium name="Pathogen Informatics"/>
        </authorList>
    </citation>
    <scope>NUCLEOTIDE SEQUENCE [LARGE SCALE GENOMIC DNA]</scope>
</reference>
<dbReference type="AlphaFoldDB" id="A0A3P6NZW3"/>
<name>A0A3P6NZW3_ANISI</name>
<keyword evidence="2" id="KW-1185">Reference proteome</keyword>
<dbReference type="OrthoDB" id="5873316at2759"/>
<sequence length="104" mass="11604">MLAYSTEQRALLRSVYQVAADSSIFGASLEEIKEKLANSTTNEDIEWALQEMQREVQLVLVGVDCDRYVTAANGQCWILNGEQGSFFAEPWTTLNGDINPSTVR</sequence>